<dbReference type="AlphaFoldDB" id="A0A9P5ZJV3"/>
<evidence type="ECO:0000313" key="1">
    <source>
        <dbReference type="EMBL" id="KAF9488413.1"/>
    </source>
</evidence>
<reference evidence="1" key="1">
    <citation type="submission" date="2020-11" db="EMBL/GenBank/DDBJ databases">
        <authorList>
            <consortium name="DOE Joint Genome Institute"/>
            <person name="Ahrendt S."/>
            <person name="Riley R."/>
            <person name="Andreopoulos W."/>
            <person name="Labutti K."/>
            <person name="Pangilinan J."/>
            <person name="Ruiz-Duenas F.J."/>
            <person name="Barrasa J.M."/>
            <person name="Sanchez-Garcia M."/>
            <person name="Camarero S."/>
            <person name="Miyauchi S."/>
            <person name="Serrano A."/>
            <person name="Linde D."/>
            <person name="Babiker R."/>
            <person name="Drula E."/>
            <person name="Ayuso-Fernandez I."/>
            <person name="Pacheco R."/>
            <person name="Padilla G."/>
            <person name="Ferreira P."/>
            <person name="Barriuso J."/>
            <person name="Kellner H."/>
            <person name="Castanera R."/>
            <person name="Alfaro M."/>
            <person name="Ramirez L."/>
            <person name="Pisabarro A.G."/>
            <person name="Kuo A."/>
            <person name="Tritt A."/>
            <person name="Lipzen A."/>
            <person name="He G."/>
            <person name="Yan M."/>
            <person name="Ng V."/>
            <person name="Cullen D."/>
            <person name="Martin F."/>
            <person name="Rosso M.-N."/>
            <person name="Henrissat B."/>
            <person name="Hibbett D."/>
            <person name="Martinez A.T."/>
            <person name="Grigoriev I.V."/>
        </authorList>
    </citation>
    <scope>NUCLEOTIDE SEQUENCE</scope>
    <source>
        <strain evidence="1">ATCC 90797</strain>
    </source>
</reference>
<sequence>MDAESNDFVWQQCAEDAADIEESRTRTRYFNLSLPLFVCPSSSFPDPRSPLSLISCPISQSFRVFATIFSP</sequence>
<organism evidence="1 2">
    <name type="scientific">Pleurotus eryngii</name>
    <name type="common">Boletus of the steppes</name>
    <dbReference type="NCBI Taxonomy" id="5323"/>
    <lineage>
        <taxon>Eukaryota</taxon>
        <taxon>Fungi</taxon>
        <taxon>Dikarya</taxon>
        <taxon>Basidiomycota</taxon>
        <taxon>Agaricomycotina</taxon>
        <taxon>Agaricomycetes</taxon>
        <taxon>Agaricomycetidae</taxon>
        <taxon>Agaricales</taxon>
        <taxon>Pleurotineae</taxon>
        <taxon>Pleurotaceae</taxon>
        <taxon>Pleurotus</taxon>
    </lineage>
</organism>
<dbReference type="EMBL" id="MU154714">
    <property type="protein sequence ID" value="KAF9488413.1"/>
    <property type="molecule type" value="Genomic_DNA"/>
</dbReference>
<keyword evidence="2" id="KW-1185">Reference proteome</keyword>
<dbReference type="Proteomes" id="UP000807025">
    <property type="component" value="Unassembled WGS sequence"/>
</dbReference>
<evidence type="ECO:0000313" key="2">
    <source>
        <dbReference type="Proteomes" id="UP000807025"/>
    </source>
</evidence>
<accession>A0A9P5ZJV3</accession>
<comment type="caution">
    <text evidence="1">The sequence shown here is derived from an EMBL/GenBank/DDBJ whole genome shotgun (WGS) entry which is preliminary data.</text>
</comment>
<name>A0A9P5ZJV3_PLEER</name>
<protein>
    <submittedName>
        <fullName evidence="1">Uncharacterized protein</fullName>
    </submittedName>
</protein>
<proteinExistence type="predicted"/>
<gene>
    <name evidence="1" type="ORF">BDN71DRAFT_1457376</name>
</gene>